<evidence type="ECO:0000259" key="1">
    <source>
        <dbReference type="Pfam" id="PF07969"/>
    </source>
</evidence>
<dbReference type="EMBL" id="AVPL01000018">
    <property type="protein sequence ID" value="KGN41408.1"/>
    <property type="molecule type" value="Genomic_DNA"/>
</dbReference>
<dbReference type="GO" id="GO:0016810">
    <property type="term" value="F:hydrolase activity, acting on carbon-nitrogen (but not peptide) bonds"/>
    <property type="evidence" value="ECO:0007669"/>
    <property type="project" value="InterPro"/>
</dbReference>
<dbReference type="Pfam" id="PF07969">
    <property type="entry name" value="Amidohydro_3"/>
    <property type="match status" value="1"/>
</dbReference>
<dbReference type="InterPro" id="IPR013108">
    <property type="entry name" value="Amidohydro_3"/>
</dbReference>
<dbReference type="RefSeq" id="WP_035936428.1">
    <property type="nucleotide sequence ID" value="NZ_AVPL01000018.1"/>
</dbReference>
<keyword evidence="2" id="KW-0378">Hydrolase</keyword>
<dbReference type="Gene3D" id="2.30.40.10">
    <property type="entry name" value="Urease, subunit C, domain 1"/>
    <property type="match status" value="1"/>
</dbReference>
<dbReference type="PANTHER" id="PTHR22642">
    <property type="entry name" value="IMIDAZOLONEPROPIONASE"/>
    <property type="match status" value="1"/>
</dbReference>
<comment type="caution">
    <text evidence="2">The sequence shown here is derived from an EMBL/GenBank/DDBJ whole genome shotgun (WGS) entry which is preliminary data.</text>
</comment>
<sequence length="507" mass="53214">MSSLFIRQARLVPVAGRPAPEGIVGVPVDVRVEADRVVEVAPTLRPTGADQVLEAEGRWLVPGLWDQHVHMGQWAANATRLDLSSTSSAGEVVRIVAAEIGARSGRAPGTVLQGFGHRTAGWERQPTVSELDAVSGEVPVVLISGDAHHGWLNSAAQRLLGVAPRDTVVEENEWFPVFARLDEVTRTPEGGRTAYAKVLDAALRRGVVGVRDMEWADNATEWVERSGSGLAVLRVRTATYAVGLADAIAAGRRSGDVLDEAGLVTMGPLKIISDGSLNTRTAYCHDPYVGDDVLEHPRGRANNSPEELADLLAQATAHGLDVAVHAIGDAAVGIALDAFTATGAAGSIEHAQLVALPDLGRMARLGVVASVQPAHLIDDRDVTHQCWPDRADRCFPLRSMLRAGVTLALGSDAPVAPLDPWEAMAAAVHRTGDDREEWNAQETITVTEALAGSLDGAPTVGAGSLADLALLDADPYAAGESGPEAAAHLRSLEVSTTVVGGRVFGIV</sequence>
<dbReference type="Gene3D" id="3.10.310.70">
    <property type="match status" value="1"/>
</dbReference>
<dbReference type="SUPFAM" id="SSF51556">
    <property type="entry name" value="Metallo-dependent hydrolases"/>
    <property type="match status" value="1"/>
</dbReference>
<keyword evidence="3" id="KW-1185">Reference proteome</keyword>
<dbReference type="SUPFAM" id="SSF51338">
    <property type="entry name" value="Composite domain of metallo-dependent hydrolases"/>
    <property type="match status" value="1"/>
</dbReference>
<name>A0A0A0JW37_9MICO</name>
<evidence type="ECO:0000313" key="2">
    <source>
        <dbReference type="EMBL" id="KGN41408.1"/>
    </source>
</evidence>
<gene>
    <name evidence="2" type="ORF">N801_07610</name>
</gene>
<dbReference type="OrthoDB" id="3238066at2"/>
<organism evidence="2 3">
    <name type="scientific">Knoellia aerolata DSM 18566</name>
    <dbReference type="NCBI Taxonomy" id="1385519"/>
    <lineage>
        <taxon>Bacteria</taxon>
        <taxon>Bacillati</taxon>
        <taxon>Actinomycetota</taxon>
        <taxon>Actinomycetes</taxon>
        <taxon>Micrococcales</taxon>
        <taxon>Intrasporangiaceae</taxon>
        <taxon>Knoellia</taxon>
    </lineage>
</organism>
<evidence type="ECO:0000313" key="3">
    <source>
        <dbReference type="Proteomes" id="UP000030013"/>
    </source>
</evidence>
<feature type="domain" description="Amidohydrolase 3" evidence="1">
    <location>
        <begin position="51"/>
        <end position="503"/>
    </location>
</feature>
<dbReference type="Gene3D" id="3.20.20.140">
    <property type="entry name" value="Metal-dependent hydrolases"/>
    <property type="match status" value="1"/>
</dbReference>
<dbReference type="eggNOG" id="COG1574">
    <property type="taxonomic scope" value="Bacteria"/>
</dbReference>
<dbReference type="PANTHER" id="PTHR22642:SF2">
    <property type="entry name" value="PROTEIN LONG AFTER FAR-RED 3"/>
    <property type="match status" value="1"/>
</dbReference>
<dbReference type="AlphaFoldDB" id="A0A0A0JW37"/>
<reference evidence="2 3" key="1">
    <citation type="submission" date="2013-08" db="EMBL/GenBank/DDBJ databases">
        <title>The genome sequence of Knoellia aerolata.</title>
        <authorList>
            <person name="Zhu W."/>
            <person name="Wang G."/>
        </authorList>
    </citation>
    <scope>NUCLEOTIDE SEQUENCE [LARGE SCALE GENOMIC DNA]</scope>
    <source>
        <strain evidence="2 3">DSM 18566</strain>
    </source>
</reference>
<accession>A0A0A0JW37</accession>
<protein>
    <submittedName>
        <fullName evidence="2">Metal-dependent hydrolase</fullName>
    </submittedName>
</protein>
<dbReference type="InterPro" id="IPR011059">
    <property type="entry name" value="Metal-dep_hydrolase_composite"/>
</dbReference>
<dbReference type="STRING" id="1385519.N801_07610"/>
<dbReference type="Proteomes" id="UP000030013">
    <property type="component" value="Unassembled WGS sequence"/>
</dbReference>
<proteinExistence type="predicted"/>
<dbReference type="InterPro" id="IPR032466">
    <property type="entry name" value="Metal_Hydrolase"/>
</dbReference>